<accession>A0A3S4VI26</accession>
<feature type="region of interest" description="Disordered" evidence="2">
    <location>
        <begin position="1"/>
        <end position="22"/>
    </location>
</feature>
<dbReference type="EC" id="4.3.1.3" evidence="3"/>
<evidence type="ECO:0000313" key="3">
    <source>
        <dbReference type="EMBL" id="VEH69521.1"/>
    </source>
</evidence>
<dbReference type="InterPro" id="IPR001106">
    <property type="entry name" value="Aromatic_Lyase"/>
</dbReference>
<evidence type="ECO:0000256" key="2">
    <source>
        <dbReference type="SAM" id="MobiDB-lite"/>
    </source>
</evidence>
<organism evidence="3 4">
    <name type="scientific">Arachnia propionica</name>
    <dbReference type="NCBI Taxonomy" id="1750"/>
    <lineage>
        <taxon>Bacteria</taxon>
        <taxon>Bacillati</taxon>
        <taxon>Actinomycetota</taxon>
        <taxon>Actinomycetes</taxon>
        <taxon>Propionibacteriales</taxon>
        <taxon>Propionibacteriaceae</taxon>
        <taxon>Arachnia</taxon>
    </lineage>
</organism>
<dbReference type="GO" id="GO:0004397">
    <property type="term" value="F:histidine ammonia-lyase activity"/>
    <property type="evidence" value="ECO:0007669"/>
    <property type="project" value="UniProtKB-EC"/>
</dbReference>
<evidence type="ECO:0000256" key="1">
    <source>
        <dbReference type="ARBA" id="ARBA00023239"/>
    </source>
</evidence>
<gene>
    <name evidence="3" type="primary">hutH</name>
    <name evidence="3" type="ORF">NCTC12967_00791</name>
</gene>
<dbReference type="Proteomes" id="UP000273044">
    <property type="component" value="Chromosome"/>
</dbReference>
<proteinExistence type="predicted"/>
<sequence>MAEPVHRRENSEERPRTGNGPLRLTLNGASLTWRDLASALKAERVEVELDPVSRGQMLRAREAGLEILESNPGMRAYGWNQALGPFKDRRLEPEEQLRFQVNVLRSHSTGLGEELPRRVSRLALIIRANCLARGTSGARPELVERMNDAVNLGLVPVMPGTGSMGTGDLQPMAAAGLALTGDVAGRVRGDDGEERCAPQAWAAMGRDVEFQLAPGEAIALISGSAVLTAHLALAVEEVYRQVETFLGAFALFCEAARVERNAFDPRIHAERHMPWEMQANDLILRLVGDSQWTTNEGRRRAGETAPRIQDSTSIRSVPHQIGIILRELERAREDVTREANSSTCNPLLIPNYTGEGHEFLSGGNWDATVLGHAAQSVNSCLARLAVLTKDLAARLLHDGWSHGLPAGLSGGEVGINSGMLLLHTSAAALIPEIQLLANPVGALSFPLKGGQEDFHTMAMAAVNGLRANSRRFDQLLAVLFVISGQGIHLLEERMRGLPLGTGSALIHEQLRTRVTPLDQDRVLTPEVDALTDAIGRGEFSVVVHDLLED</sequence>
<dbReference type="SUPFAM" id="SSF48557">
    <property type="entry name" value="L-aspartase-like"/>
    <property type="match status" value="1"/>
</dbReference>
<dbReference type="InterPro" id="IPR024083">
    <property type="entry name" value="Fumarase/histidase_N"/>
</dbReference>
<feature type="compositionally biased region" description="Basic and acidic residues" evidence="2">
    <location>
        <begin position="1"/>
        <end position="16"/>
    </location>
</feature>
<reference evidence="3 4" key="1">
    <citation type="submission" date="2018-12" db="EMBL/GenBank/DDBJ databases">
        <authorList>
            <consortium name="Pathogen Informatics"/>
        </authorList>
    </citation>
    <scope>NUCLEOTIDE SEQUENCE [LARGE SCALE GENOMIC DNA]</scope>
    <source>
        <strain evidence="3 4">NCTC12967</strain>
    </source>
</reference>
<dbReference type="PANTHER" id="PTHR10362">
    <property type="entry name" value="HISTIDINE AMMONIA-LYASE"/>
    <property type="match status" value="1"/>
</dbReference>
<evidence type="ECO:0000313" key="4">
    <source>
        <dbReference type="Proteomes" id="UP000273044"/>
    </source>
</evidence>
<dbReference type="Pfam" id="PF00221">
    <property type="entry name" value="Lyase_aromatic"/>
    <property type="match status" value="1"/>
</dbReference>
<dbReference type="Gene3D" id="1.10.275.10">
    <property type="entry name" value="Fumarase/aspartase (N-terminal domain)"/>
    <property type="match status" value="1"/>
</dbReference>
<name>A0A3S4VI26_9ACTN</name>
<dbReference type="Gene3D" id="1.20.200.10">
    <property type="entry name" value="Fumarase/aspartase (Central domain)"/>
    <property type="match status" value="1"/>
</dbReference>
<dbReference type="RefSeq" id="WP_061787827.1">
    <property type="nucleotide sequence ID" value="NZ_LR134406.1"/>
</dbReference>
<keyword evidence="4" id="KW-1185">Reference proteome</keyword>
<dbReference type="AlphaFoldDB" id="A0A3S4VI26"/>
<protein>
    <submittedName>
        <fullName evidence="3">Histidine ammonia-lyase</fullName>
        <ecNumber evidence="3">4.3.1.3</ecNumber>
    </submittedName>
</protein>
<keyword evidence="1 3" id="KW-0456">Lyase</keyword>
<dbReference type="GeneID" id="64406274"/>
<dbReference type="EMBL" id="LR134406">
    <property type="protein sequence ID" value="VEH69521.1"/>
    <property type="molecule type" value="Genomic_DNA"/>
</dbReference>
<dbReference type="InterPro" id="IPR008948">
    <property type="entry name" value="L-Aspartase-like"/>
</dbReference>